<dbReference type="AlphaFoldDB" id="A0A146LB19"/>
<dbReference type="EMBL" id="GDHC01013730">
    <property type="protein sequence ID" value="JAQ04899.1"/>
    <property type="molecule type" value="Transcribed_RNA"/>
</dbReference>
<sequence>MDQFACVHSTAGNFMALDCNLLEFTNHDITRITGNDGCFLLIDSMVKHELTASDHGMGYNAIRADIEGAEKAVSSVKLEGKPFKFCYLAREPSKFTSDDPVMYVHACKHAMTPS</sequence>
<organism evidence="1">
    <name type="scientific">Lygus hesperus</name>
    <name type="common">Western plant bug</name>
    <dbReference type="NCBI Taxonomy" id="30085"/>
    <lineage>
        <taxon>Eukaryota</taxon>
        <taxon>Metazoa</taxon>
        <taxon>Ecdysozoa</taxon>
        <taxon>Arthropoda</taxon>
        <taxon>Hexapoda</taxon>
        <taxon>Insecta</taxon>
        <taxon>Pterygota</taxon>
        <taxon>Neoptera</taxon>
        <taxon>Paraneoptera</taxon>
        <taxon>Hemiptera</taxon>
        <taxon>Heteroptera</taxon>
        <taxon>Panheteroptera</taxon>
        <taxon>Cimicomorpha</taxon>
        <taxon>Miridae</taxon>
        <taxon>Mirini</taxon>
        <taxon>Lygus</taxon>
    </lineage>
</organism>
<reference evidence="1" key="1">
    <citation type="journal article" date="2016" name="Gigascience">
        <title>De novo construction of an expanded transcriptome assembly for the western tarnished plant bug, Lygus hesperus.</title>
        <authorList>
            <person name="Tassone E.E."/>
            <person name="Geib S.M."/>
            <person name="Hall B."/>
            <person name="Fabrick J.A."/>
            <person name="Brent C.S."/>
            <person name="Hull J.J."/>
        </authorList>
    </citation>
    <scope>NUCLEOTIDE SEQUENCE</scope>
</reference>
<name>A0A146LB19_LYGHE</name>
<accession>A0A146LB19</accession>
<protein>
    <submittedName>
        <fullName evidence="1">Uncharacterized protein</fullName>
    </submittedName>
</protein>
<proteinExistence type="predicted"/>
<gene>
    <name evidence="1" type="ORF">g.96642</name>
</gene>
<evidence type="ECO:0000313" key="1">
    <source>
        <dbReference type="EMBL" id="JAQ04899.1"/>
    </source>
</evidence>